<sequence length="361" mass="37560">MRALRLVEIGKLSLVELADPSAAPNEIIIETIATGVCGSDVHGYTGENGRRFPGQVMGHETVGRISSLGSDIDSNLYPVGALATVNPVILPASEKQEYEGREQHAPRRRVLGVDPTIVSAFAERFAVPATNVVLLPELLNPLHGALIEPLAVALQAVRRIGIVRGQVVLVVGGGPIGQSCILAAKRAGAARLIVSEPNDARRGLCAALGAEVIDPGQSVVPDAVHALTGGVGVDVAIDAVGATSTIADALLSTVLGGRVCLVGMAQPNVSLAAYRISTDEKSLVGSFTYPAETFNEAAKWVAEGDSALDLLVSQVVEPDEGDMVFKRLASSLDVPAKVLVRFAPDRPIDKIALTVDTLKAS</sequence>
<name>A0A7W3PP59_9MICO</name>
<evidence type="ECO:0000256" key="5">
    <source>
        <dbReference type="RuleBase" id="RU361277"/>
    </source>
</evidence>
<proteinExistence type="inferred from homology"/>
<dbReference type="PANTHER" id="PTHR43401">
    <property type="entry name" value="L-THREONINE 3-DEHYDROGENASE"/>
    <property type="match status" value="1"/>
</dbReference>
<protein>
    <submittedName>
        <fullName evidence="7">Threonine dehydrogenase-like Zn-dependent dehydrogenase</fullName>
    </submittedName>
</protein>
<evidence type="ECO:0000256" key="2">
    <source>
        <dbReference type="ARBA" id="ARBA00022723"/>
    </source>
</evidence>
<dbReference type="GO" id="GO:0008270">
    <property type="term" value="F:zinc ion binding"/>
    <property type="evidence" value="ECO:0007669"/>
    <property type="project" value="InterPro"/>
</dbReference>
<comment type="caution">
    <text evidence="7">The sequence shown here is derived from an EMBL/GenBank/DDBJ whole genome shotgun (WGS) entry which is preliminary data.</text>
</comment>
<dbReference type="GO" id="GO:0042558">
    <property type="term" value="P:pteridine-containing compound metabolic process"/>
    <property type="evidence" value="ECO:0007669"/>
    <property type="project" value="InterPro"/>
</dbReference>
<evidence type="ECO:0000256" key="4">
    <source>
        <dbReference type="ARBA" id="ARBA00023002"/>
    </source>
</evidence>
<dbReference type="SUPFAM" id="SSF51735">
    <property type="entry name" value="NAD(P)-binding Rossmann-fold domains"/>
    <property type="match status" value="1"/>
</dbReference>
<dbReference type="Pfam" id="PF08240">
    <property type="entry name" value="ADH_N"/>
    <property type="match status" value="1"/>
</dbReference>
<reference evidence="7 8" key="1">
    <citation type="submission" date="2020-07" db="EMBL/GenBank/DDBJ databases">
        <title>Sequencing the genomes of 1000 actinobacteria strains.</title>
        <authorList>
            <person name="Klenk H.-P."/>
        </authorList>
    </citation>
    <scope>NUCLEOTIDE SEQUENCE [LARGE SCALE GENOMIC DNA]</scope>
    <source>
        <strain evidence="7 8">DSM 23737</strain>
    </source>
</reference>
<dbReference type="PROSITE" id="PS50972">
    <property type="entry name" value="PTERIN_BINDING"/>
    <property type="match status" value="1"/>
</dbReference>
<dbReference type="EMBL" id="JACGWU010000002">
    <property type="protein sequence ID" value="MBA8828931.1"/>
    <property type="molecule type" value="Genomic_DNA"/>
</dbReference>
<dbReference type="InterPro" id="IPR011032">
    <property type="entry name" value="GroES-like_sf"/>
</dbReference>
<comment type="similarity">
    <text evidence="5">Belongs to the zinc-containing alcohol dehydrogenase family.</text>
</comment>
<evidence type="ECO:0000313" key="7">
    <source>
        <dbReference type="EMBL" id="MBA8828931.1"/>
    </source>
</evidence>
<dbReference type="RefSeq" id="WP_182484370.1">
    <property type="nucleotide sequence ID" value="NZ_JACGWU010000002.1"/>
</dbReference>
<dbReference type="PROSITE" id="PS00059">
    <property type="entry name" value="ADH_ZINC"/>
    <property type="match status" value="1"/>
</dbReference>
<dbReference type="InterPro" id="IPR013154">
    <property type="entry name" value="ADH-like_N"/>
</dbReference>
<dbReference type="InterPro" id="IPR002328">
    <property type="entry name" value="ADH_Zn_CS"/>
</dbReference>
<evidence type="ECO:0000313" key="8">
    <source>
        <dbReference type="Proteomes" id="UP000524237"/>
    </source>
</evidence>
<keyword evidence="3 5" id="KW-0862">Zinc</keyword>
<dbReference type="Gene3D" id="3.40.50.720">
    <property type="entry name" value="NAD(P)-binding Rossmann-like Domain"/>
    <property type="match status" value="1"/>
</dbReference>
<evidence type="ECO:0000256" key="1">
    <source>
        <dbReference type="ARBA" id="ARBA00001947"/>
    </source>
</evidence>
<dbReference type="InterPro" id="IPR013149">
    <property type="entry name" value="ADH-like_C"/>
</dbReference>
<keyword evidence="4" id="KW-0560">Oxidoreductase</keyword>
<dbReference type="Gene3D" id="3.90.180.10">
    <property type="entry name" value="Medium-chain alcohol dehydrogenases, catalytic domain"/>
    <property type="match status" value="1"/>
</dbReference>
<organism evidence="7 8">
    <name type="scientific">Alpinimonas psychrophila</name>
    <dbReference type="NCBI Taxonomy" id="748908"/>
    <lineage>
        <taxon>Bacteria</taxon>
        <taxon>Bacillati</taxon>
        <taxon>Actinomycetota</taxon>
        <taxon>Actinomycetes</taxon>
        <taxon>Micrococcales</taxon>
        <taxon>Microbacteriaceae</taxon>
        <taxon>Alpinimonas</taxon>
    </lineage>
</organism>
<comment type="cofactor">
    <cofactor evidence="1 5">
        <name>Zn(2+)</name>
        <dbReference type="ChEBI" id="CHEBI:29105"/>
    </cofactor>
</comment>
<dbReference type="GO" id="GO:0016491">
    <property type="term" value="F:oxidoreductase activity"/>
    <property type="evidence" value="ECO:0007669"/>
    <property type="project" value="UniProtKB-KW"/>
</dbReference>
<dbReference type="Pfam" id="PF00107">
    <property type="entry name" value="ADH_zinc_N"/>
    <property type="match status" value="1"/>
</dbReference>
<dbReference type="InterPro" id="IPR000489">
    <property type="entry name" value="Pterin-binding_dom"/>
</dbReference>
<dbReference type="Proteomes" id="UP000524237">
    <property type="component" value="Unassembled WGS sequence"/>
</dbReference>
<dbReference type="InterPro" id="IPR050129">
    <property type="entry name" value="Zn_alcohol_dh"/>
</dbReference>
<dbReference type="AlphaFoldDB" id="A0A7W3PP59"/>
<evidence type="ECO:0000259" key="6">
    <source>
        <dbReference type="PROSITE" id="PS50972"/>
    </source>
</evidence>
<dbReference type="PANTHER" id="PTHR43401:SF2">
    <property type="entry name" value="L-THREONINE 3-DEHYDROGENASE"/>
    <property type="match status" value="1"/>
</dbReference>
<gene>
    <name evidence="7" type="ORF">FB555_001029</name>
</gene>
<accession>A0A7W3PP59</accession>
<dbReference type="SUPFAM" id="SSF50129">
    <property type="entry name" value="GroES-like"/>
    <property type="match status" value="1"/>
</dbReference>
<keyword evidence="2 5" id="KW-0479">Metal-binding</keyword>
<evidence type="ECO:0000256" key="3">
    <source>
        <dbReference type="ARBA" id="ARBA00022833"/>
    </source>
</evidence>
<dbReference type="InterPro" id="IPR036291">
    <property type="entry name" value="NAD(P)-bd_dom_sf"/>
</dbReference>
<keyword evidence="8" id="KW-1185">Reference proteome</keyword>
<feature type="domain" description="Pterin-binding" evidence="6">
    <location>
        <begin position="268"/>
        <end position="361"/>
    </location>
</feature>